<sequence>MKYMACFPFLWNGALYEHDFVMRLIKIYIIDMVNSCTHYKWYNALLIFCNLHIIEIGKWRVTAIYYWIVPGKILYYWFVPGNILQYWFVTGNILYYWFIPGKILY</sequence>
<keyword evidence="1" id="KW-0472">Membrane</keyword>
<feature type="transmembrane region" description="Helical" evidence="1">
    <location>
        <begin position="73"/>
        <end position="98"/>
    </location>
</feature>
<feature type="transmembrane region" description="Helical" evidence="1">
    <location>
        <begin position="41"/>
        <end position="61"/>
    </location>
</feature>
<evidence type="ECO:0000256" key="1">
    <source>
        <dbReference type="SAM" id="Phobius"/>
    </source>
</evidence>
<dbReference type="EMBL" id="KC573038">
    <property type="protein sequence ID" value="AGE93568.1"/>
    <property type="molecule type" value="Genomic_DNA"/>
</dbReference>
<gene>
    <name evidence="2" type="primary">orf105</name>
</gene>
<accession>M1JEP2</accession>
<keyword evidence="1" id="KW-1133">Transmembrane helix</keyword>
<dbReference type="AlphaFoldDB" id="M1JEP2"/>
<reference evidence="2" key="1">
    <citation type="journal article" date="2008" name="Mol. Biol. Evol.">
        <title>A phylogenomic investigation into the origin of metazoa.</title>
        <authorList>
            <person name="Ruiz-Trillo I."/>
            <person name="Roger A.J."/>
            <person name="Burger G."/>
            <person name="Gray M.W."/>
            <person name="Lang B.F."/>
        </authorList>
    </citation>
    <scope>NUCLEOTIDE SEQUENCE</scope>
    <source>
        <strain evidence="2">ATCC 30864</strain>
    </source>
</reference>
<organism evidence="2">
    <name type="scientific">Capsaspora owczarzaki</name>
    <dbReference type="NCBI Taxonomy" id="192875"/>
    <lineage>
        <taxon>Eukaryota</taxon>
        <taxon>Filasterea</taxon>
        <taxon>Capsaspora</taxon>
    </lineage>
</organism>
<evidence type="ECO:0000313" key="2">
    <source>
        <dbReference type="EMBL" id="AGE93568.1"/>
    </source>
</evidence>
<reference evidence="2" key="2">
    <citation type="submission" date="2012-12" db="EMBL/GenBank/DDBJ databases">
        <authorList>
            <person name="Lang B.F."/>
        </authorList>
    </citation>
    <scope>NUCLEOTIDE SEQUENCE</scope>
    <source>
        <strain evidence="2">ATCC 30864</strain>
    </source>
</reference>
<geneLocation type="mitochondrion" evidence="2"/>
<name>M1JEP2_9EUKA</name>
<proteinExistence type="predicted"/>
<protein>
    <submittedName>
        <fullName evidence="2">Uncharacterized protein</fullName>
    </submittedName>
</protein>
<keyword evidence="1" id="KW-0812">Transmembrane</keyword>
<keyword evidence="2" id="KW-0496">Mitochondrion</keyword>